<dbReference type="EMBL" id="JAXCGZ010004219">
    <property type="protein sequence ID" value="KAK7082066.1"/>
    <property type="molecule type" value="Genomic_DNA"/>
</dbReference>
<keyword evidence="2" id="KW-1185">Reference proteome</keyword>
<gene>
    <name evidence="1" type="ORF">SK128_019464</name>
</gene>
<dbReference type="Proteomes" id="UP001381693">
    <property type="component" value="Unassembled WGS sequence"/>
</dbReference>
<organism evidence="1 2">
    <name type="scientific">Halocaridina rubra</name>
    <name type="common">Hawaiian red shrimp</name>
    <dbReference type="NCBI Taxonomy" id="373956"/>
    <lineage>
        <taxon>Eukaryota</taxon>
        <taxon>Metazoa</taxon>
        <taxon>Ecdysozoa</taxon>
        <taxon>Arthropoda</taxon>
        <taxon>Crustacea</taxon>
        <taxon>Multicrustacea</taxon>
        <taxon>Malacostraca</taxon>
        <taxon>Eumalacostraca</taxon>
        <taxon>Eucarida</taxon>
        <taxon>Decapoda</taxon>
        <taxon>Pleocyemata</taxon>
        <taxon>Caridea</taxon>
        <taxon>Atyoidea</taxon>
        <taxon>Atyidae</taxon>
        <taxon>Halocaridina</taxon>
    </lineage>
</organism>
<proteinExistence type="predicted"/>
<accession>A0AAN8XDC0</accession>
<comment type="caution">
    <text evidence="1">The sequence shown here is derived from an EMBL/GenBank/DDBJ whole genome shotgun (WGS) entry which is preliminary data.</text>
</comment>
<dbReference type="AlphaFoldDB" id="A0AAN8XDC0"/>
<evidence type="ECO:0000313" key="2">
    <source>
        <dbReference type="Proteomes" id="UP001381693"/>
    </source>
</evidence>
<feature type="non-terminal residue" evidence="1">
    <location>
        <position position="1"/>
    </location>
</feature>
<sequence>KSPNLRICYGYKNGELWLRHCPKEDIDFQVVTNSNADRIREELQSYRYNSQTGPMWCSRLLIDCAGSMYNMDKDSFPHVSQLFFGIHHAFADGITNAKICGCFIKVLNDIITGIAINEEQIGNFVSDLETDRLVSSKIKELQKMPKLRQDLEHILNEKGIGMPMIMKVFPAPLGKDKTYSLTNVFDECTTKNFIERSKAEDVTLNSAFTALTLAATVDILIENSLDQEYYRLCHSHVLNLRRYWSREASQVLGCHAHTPLEIWSNVPKNVTENFWEFSRQLHQDLYKHIREGTLLLREAYLKSSGKGNPYEDSIYSSWIPKQVDVCISNLGDVTPLVTEGGEHVRAFNIVRQVSLQKTEVKNLAFMILTLRGRLILNLLYNTKYTTKKVAGLYCQKLCTLLETILKNK</sequence>
<protein>
    <submittedName>
        <fullName evidence="1">Uncharacterized protein</fullName>
    </submittedName>
</protein>
<evidence type="ECO:0000313" key="1">
    <source>
        <dbReference type="EMBL" id="KAK7082066.1"/>
    </source>
</evidence>
<reference evidence="1 2" key="1">
    <citation type="submission" date="2023-11" db="EMBL/GenBank/DDBJ databases">
        <title>Halocaridina rubra genome assembly.</title>
        <authorList>
            <person name="Smith C."/>
        </authorList>
    </citation>
    <scope>NUCLEOTIDE SEQUENCE [LARGE SCALE GENOMIC DNA]</scope>
    <source>
        <strain evidence="1">EP-1</strain>
        <tissue evidence="1">Whole</tissue>
    </source>
</reference>
<name>A0AAN8XDC0_HALRR</name>